<evidence type="ECO:0000313" key="2">
    <source>
        <dbReference type="EMBL" id="QBE97598.1"/>
    </source>
</evidence>
<proteinExistence type="predicted"/>
<feature type="transmembrane region" description="Helical" evidence="1">
    <location>
        <begin position="12"/>
        <end position="31"/>
    </location>
</feature>
<feature type="transmembrane region" description="Helical" evidence="1">
    <location>
        <begin position="66"/>
        <end position="92"/>
    </location>
</feature>
<organism evidence="2 3">
    <name type="scientific">Blautia producta</name>
    <dbReference type="NCBI Taxonomy" id="33035"/>
    <lineage>
        <taxon>Bacteria</taxon>
        <taxon>Bacillati</taxon>
        <taxon>Bacillota</taxon>
        <taxon>Clostridia</taxon>
        <taxon>Lachnospirales</taxon>
        <taxon>Lachnospiraceae</taxon>
        <taxon>Blautia</taxon>
    </lineage>
</organism>
<dbReference type="RefSeq" id="WP_130181310.1">
    <property type="nucleotide sequence ID" value="NZ_CP035945.1"/>
</dbReference>
<evidence type="ECO:0000313" key="3">
    <source>
        <dbReference type="Proteomes" id="UP000289794"/>
    </source>
</evidence>
<keyword evidence="1" id="KW-1133">Transmembrane helix</keyword>
<name>A0A4V0Z7Q3_9FIRM</name>
<dbReference type="EMBL" id="CP035945">
    <property type="protein sequence ID" value="QBE97598.1"/>
    <property type="molecule type" value="Genomic_DNA"/>
</dbReference>
<protein>
    <submittedName>
        <fullName evidence="2">Uncharacterized protein</fullName>
    </submittedName>
</protein>
<dbReference type="Proteomes" id="UP000289794">
    <property type="component" value="Chromosome"/>
</dbReference>
<gene>
    <name evidence="2" type="ORF">PMF13cell1_03161</name>
</gene>
<dbReference type="KEGG" id="bpro:PMF13cell1_03161"/>
<dbReference type="AlphaFoldDB" id="A0A4V0Z7Q3"/>
<feature type="transmembrane region" description="Helical" evidence="1">
    <location>
        <begin position="37"/>
        <end position="59"/>
    </location>
</feature>
<evidence type="ECO:0000256" key="1">
    <source>
        <dbReference type="SAM" id="Phobius"/>
    </source>
</evidence>
<accession>A0A4V0Z7Q3</accession>
<keyword evidence="1" id="KW-0472">Membrane</keyword>
<sequence>MERKTKYVLPWIIYLGSLMGFGLAKFILQGIGVEFRIWVQALFWVLAFLFPALLIGYYLTRIKYKVLAVVVTIIYAVLAVIVFLAGFFYFLFTSPTEYDIGLGMICVAEQSGGYTSDYTYWDKISFFGRKKFEWDEERDIRLLEDKYGMDFEKSSGAYRNEKYPDIAVHILRYPIGSGSELSDDFIDNIQAYYFKKTYEEKGFCTKWSEEEENGITGYRLIVNSEAEMRQASKEAAEMIAGAIEDPIFEKFTGALQVEIEVKGSVRLCSLTFGGAEESDQVERDRAYYTNADNTEKTLEQTYNELLDSLEESEMMEQIREDTDKENQDYFSRMESSYDFLYENELSKQYTTSEKMYNAKGNFYAVLGGDTAEYENEADRPYEVTVVYDRVSDDGDSLLFVMYKKYHEKADTAAGYSVNLDAGEVEEYDVPWF</sequence>
<keyword evidence="1" id="KW-0812">Transmembrane</keyword>
<reference evidence="2 3" key="1">
    <citation type="submission" date="2019-01" db="EMBL/GenBank/DDBJ databases">
        <title>PMF-metabolizing Aryl O-demethylase.</title>
        <authorList>
            <person name="Kim M."/>
        </authorList>
    </citation>
    <scope>NUCLEOTIDE SEQUENCE [LARGE SCALE GENOMIC DNA]</scope>
    <source>
        <strain evidence="2 3">PMF1</strain>
    </source>
</reference>